<dbReference type="SMART" id="SM00499">
    <property type="entry name" value="AAI"/>
    <property type="match status" value="1"/>
</dbReference>
<dbReference type="InterPro" id="IPR036312">
    <property type="entry name" value="Bifun_inhib/LTP/seed_sf"/>
</dbReference>
<feature type="domain" description="Bifunctional inhibitor/plant lipid transfer protein/seed storage helical" evidence="3">
    <location>
        <begin position="35"/>
        <end position="137"/>
    </location>
</feature>
<dbReference type="InterPro" id="IPR016140">
    <property type="entry name" value="Bifunc_inhib/LTP/seed_store"/>
</dbReference>
<dbReference type="STRING" id="3988.B9T498"/>
<dbReference type="PANTHER" id="PTHR34377:SF3">
    <property type="entry name" value="TETRATRICOPEPTIDE REPEAT (TPR)-LIKE SUPERFAMILY PROTEIN"/>
    <property type="match status" value="1"/>
</dbReference>
<dbReference type="FunCoup" id="B9T498">
    <property type="interactions" value="7"/>
</dbReference>
<evidence type="ECO:0000256" key="2">
    <source>
        <dbReference type="SAM" id="SignalP"/>
    </source>
</evidence>
<dbReference type="SUPFAM" id="SSF47699">
    <property type="entry name" value="Bifunctional inhibitor/lipid-transfer protein/seed storage 2S albumin"/>
    <property type="match status" value="1"/>
</dbReference>
<evidence type="ECO:0000313" key="4">
    <source>
        <dbReference type="EMBL" id="EEF29306.1"/>
    </source>
</evidence>
<dbReference type="AlphaFoldDB" id="B9T498"/>
<feature type="chain" id="PRO_5002889977" description="Bifunctional inhibitor/plant lipid transfer protein/seed storage helical domain-containing protein" evidence="2">
    <location>
        <begin position="25"/>
        <end position="143"/>
    </location>
</feature>
<feature type="signal peptide" evidence="2">
    <location>
        <begin position="1"/>
        <end position="24"/>
    </location>
</feature>
<dbReference type="KEGG" id="rcu:8266772"/>
<keyword evidence="2" id="KW-0732">Signal</keyword>
<protein>
    <recommendedName>
        <fullName evidence="3">Bifunctional inhibitor/plant lipid transfer protein/seed storage helical domain-containing protein</fullName>
    </recommendedName>
</protein>
<feature type="region of interest" description="Disordered" evidence="1">
    <location>
        <begin position="62"/>
        <end position="88"/>
    </location>
</feature>
<dbReference type="InParanoid" id="B9T498"/>
<gene>
    <name evidence="4" type="ORF">RCOM_0176270</name>
</gene>
<dbReference type="PANTHER" id="PTHR34377">
    <property type="entry name" value="TETRATRICOPEPTIDE REPEAT (TPR)-LIKE SUPERFAMILY PROTEIN"/>
    <property type="match status" value="1"/>
</dbReference>
<reference evidence="5" key="1">
    <citation type="journal article" date="2010" name="Nat. Biotechnol.">
        <title>Draft genome sequence of the oilseed species Ricinus communis.</title>
        <authorList>
            <person name="Chan A.P."/>
            <person name="Crabtree J."/>
            <person name="Zhao Q."/>
            <person name="Lorenzi H."/>
            <person name="Orvis J."/>
            <person name="Puiu D."/>
            <person name="Melake-Berhan A."/>
            <person name="Jones K.M."/>
            <person name="Redman J."/>
            <person name="Chen G."/>
            <person name="Cahoon E.B."/>
            <person name="Gedil M."/>
            <person name="Stanke M."/>
            <person name="Haas B.J."/>
            <person name="Wortman J.R."/>
            <person name="Fraser-Liggett C.M."/>
            <person name="Ravel J."/>
            <person name="Rabinowicz P.D."/>
        </authorList>
    </citation>
    <scope>NUCLEOTIDE SEQUENCE [LARGE SCALE GENOMIC DNA]</scope>
    <source>
        <strain evidence="5">cv. Hale</strain>
    </source>
</reference>
<accession>B9T498</accession>
<dbReference type="EMBL" id="EQ974461">
    <property type="protein sequence ID" value="EEF29306.1"/>
    <property type="molecule type" value="Genomic_DNA"/>
</dbReference>
<keyword evidence="5" id="KW-1185">Reference proteome</keyword>
<dbReference type="eggNOG" id="ENOG502S40F">
    <property type="taxonomic scope" value="Eukaryota"/>
</dbReference>
<sequence length="143" mass="16259">MERIKVLAITLLTAFLMFMPQVIGIPQQPSNRPLCVSQLTLANYACGRLPLWSSGPETPSSNLVFPDDHRHGHRHRRRSEGKDHDHDTPVDDCCRWLNDLDDECICELLVRLPPFLARPLHQYTVVIADACNVTYTCSGRVRP</sequence>
<dbReference type="Proteomes" id="UP000008311">
    <property type="component" value="Unassembled WGS sequence"/>
</dbReference>
<evidence type="ECO:0000256" key="1">
    <source>
        <dbReference type="SAM" id="MobiDB-lite"/>
    </source>
</evidence>
<name>B9T498_RICCO</name>
<organism evidence="4 5">
    <name type="scientific">Ricinus communis</name>
    <name type="common">Castor bean</name>
    <dbReference type="NCBI Taxonomy" id="3988"/>
    <lineage>
        <taxon>Eukaryota</taxon>
        <taxon>Viridiplantae</taxon>
        <taxon>Streptophyta</taxon>
        <taxon>Embryophyta</taxon>
        <taxon>Tracheophyta</taxon>
        <taxon>Spermatophyta</taxon>
        <taxon>Magnoliopsida</taxon>
        <taxon>eudicotyledons</taxon>
        <taxon>Gunneridae</taxon>
        <taxon>Pentapetalae</taxon>
        <taxon>rosids</taxon>
        <taxon>fabids</taxon>
        <taxon>Malpighiales</taxon>
        <taxon>Euphorbiaceae</taxon>
        <taxon>Acalyphoideae</taxon>
        <taxon>Acalypheae</taxon>
        <taxon>Ricinus</taxon>
    </lineage>
</organism>
<evidence type="ECO:0000259" key="3">
    <source>
        <dbReference type="SMART" id="SM00499"/>
    </source>
</evidence>
<evidence type="ECO:0000313" key="5">
    <source>
        <dbReference type="Proteomes" id="UP000008311"/>
    </source>
</evidence>
<dbReference type="OMA" id="VERDCVC"/>
<dbReference type="OrthoDB" id="1930534at2759"/>
<proteinExistence type="predicted"/>